<dbReference type="InterPro" id="IPR035906">
    <property type="entry name" value="MetI-like_sf"/>
</dbReference>
<feature type="transmembrane region" description="Helical" evidence="7">
    <location>
        <begin position="104"/>
        <end position="125"/>
    </location>
</feature>
<feature type="transmembrane region" description="Helical" evidence="7">
    <location>
        <begin position="201"/>
        <end position="220"/>
    </location>
</feature>
<evidence type="ECO:0000256" key="6">
    <source>
        <dbReference type="ARBA" id="ARBA00023136"/>
    </source>
</evidence>
<keyword evidence="5 7" id="KW-1133">Transmembrane helix</keyword>
<feature type="transmembrane region" description="Helical" evidence="7">
    <location>
        <begin position="12"/>
        <end position="33"/>
    </location>
</feature>
<dbReference type="PROSITE" id="PS50928">
    <property type="entry name" value="ABC_TM1"/>
    <property type="match status" value="1"/>
</dbReference>
<feature type="transmembrane region" description="Helical" evidence="7">
    <location>
        <begin position="255"/>
        <end position="273"/>
    </location>
</feature>
<dbReference type="PANTHER" id="PTHR43163:SF6">
    <property type="entry name" value="DIPEPTIDE TRANSPORT SYSTEM PERMEASE PROTEIN DPPB-RELATED"/>
    <property type="match status" value="1"/>
</dbReference>
<dbReference type="CDD" id="cd06261">
    <property type="entry name" value="TM_PBP2"/>
    <property type="match status" value="1"/>
</dbReference>
<sequence length="332" mass="36978">MSSFRRFLLRRFLTFLPTIFGVVFITYLIAYAIPADPARAWAGGEKAKPEVIERLKQYYHFDKPWYEQFYYFLVRLFEGSLISPRTGNTVFADIAARFSVTLQLALFSIFFSVAIGLPLGLLAAYKRDTKIDTAVRILALIGVSMPAFLLGYLLILVFFVQFKAITLAGVPTAKVSITGIPLIDALITLDFDSLSQIVGRYWLPGFVLGFSGAGIIARFVRNSTVEALGADFVEYLHAKGLSPDWVRRHVFKNSLVPIVTIIGLEFGASLSGAPITETIFGLPGLGAYAVQSIYYLDFPAIIGTTFVFAIIYVVTNFVVDLFYAFIDPRVRY</sequence>
<keyword evidence="10" id="KW-1185">Reference proteome</keyword>
<dbReference type="GO" id="GO:0055085">
    <property type="term" value="P:transmembrane transport"/>
    <property type="evidence" value="ECO:0007669"/>
    <property type="project" value="InterPro"/>
</dbReference>
<dbReference type="OMA" id="VTDYLWH"/>
<keyword evidence="6 7" id="KW-0472">Membrane</keyword>
<feature type="domain" description="ABC transmembrane type-1" evidence="8">
    <location>
        <begin position="98"/>
        <end position="323"/>
    </location>
</feature>
<dbReference type="RefSeq" id="WP_011900451.1">
    <property type="nucleotide sequence ID" value="NZ_JAAVJF010000001.1"/>
</dbReference>
<feature type="transmembrane region" description="Helical" evidence="7">
    <location>
        <begin position="293"/>
        <end position="326"/>
    </location>
</feature>
<dbReference type="Pfam" id="PF19300">
    <property type="entry name" value="BPD_transp_1_N"/>
    <property type="match status" value="1"/>
</dbReference>
<feature type="transmembrane region" description="Helical" evidence="7">
    <location>
        <begin position="137"/>
        <end position="160"/>
    </location>
</feature>
<evidence type="ECO:0000313" key="9">
    <source>
        <dbReference type="EMBL" id="NYR14527.1"/>
    </source>
</evidence>
<evidence type="ECO:0000313" key="10">
    <source>
        <dbReference type="Proteomes" id="UP000554766"/>
    </source>
</evidence>
<dbReference type="Gene3D" id="1.10.3720.10">
    <property type="entry name" value="MetI-like"/>
    <property type="match status" value="1"/>
</dbReference>
<evidence type="ECO:0000256" key="4">
    <source>
        <dbReference type="ARBA" id="ARBA00022692"/>
    </source>
</evidence>
<dbReference type="Pfam" id="PF00528">
    <property type="entry name" value="BPD_transp_1"/>
    <property type="match status" value="1"/>
</dbReference>
<evidence type="ECO:0000256" key="2">
    <source>
        <dbReference type="ARBA" id="ARBA00022448"/>
    </source>
</evidence>
<name>A0A7L4P7Q3_9CREN</name>
<dbReference type="Proteomes" id="UP000554766">
    <property type="component" value="Unassembled WGS sequence"/>
</dbReference>
<dbReference type="SUPFAM" id="SSF161098">
    <property type="entry name" value="MetI-like"/>
    <property type="match status" value="1"/>
</dbReference>
<dbReference type="EMBL" id="JAAVJF010000001">
    <property type="protein sequence ID" value="NYR14527.1"/>
    <property type="molecule type" value="Genomic_DNA"/>
</dbReference>
<dbReference type="GO" id="GO:0005886">
    <property type="term" value="C:plasma membrane"/>
    <property type="evidence" value="ECO:0007669"/>
    <property type="project" value="UniProtKB-SubCell"/>
</dbReference>
<comment type="caution">
    <text evidence="9">The sequence shown here is derived from an EMBL/GenBank/DDBJ whole genome shotgun (WGS) entry which is preliminary data.</text>
</comment>
<gene>
    <name evidence="9" type="ORF">HC235_00775</name>
</gene>
<keyword evidence="4 7" id="KW-0812">Transmembrane</keyword>
<keyword evidence="3" id="KW-1003">Cell membrane</keyword>
<evidence type="ECO:0000256" key="1">
    <source>
        <dbReference type="ARBA" id="ARBA00004651"/>
    </source>
</evidence>
<reference evidence="9 10" key="1">
    <citation type="journal article" date="2020" name="Nat. Commun.">
        <title>The structures of two archaeal type IV pili illuminate evolutionary relationships.</title>
        <authorList>
            <person name="Wang F."/>
            <person name="Baquero D.P."/>
            <person name="Su Z."/>
            <person name="Beltran L.C."/>
            <person name="Prangishvili D."/>
            <person name="Krupovic M."/>
            <person name="Egelman E.H."/>
        </authorList>
    </citation>
    <scope>NUCLEOTIDE SEQUENCE [LARGE SCALE GENOMIC DNA]</scope>
    <source>
        <strain evidence="9 10">2GA</strain>
    </source>
</reference>
<comment type="subcellular location">
    <subcellularLocation>
        <location evidence="1 7">Cell membrane</location>
        <topology evidence="1 7">Multi-pass membrane protein</topology>
    </subcellularLocation>
</comment>
<dbReference type="InterPro" id="IPR045621">
    <property type="entry name" value="BPD_transp_1_N"/>
</dbReference>
<dbReference type="AlphaFoldDB" id="A0A7L4P7Q3"/>
<evidence type="ECO:0000259" key="8">
    <source>
        <dbReference type="PROSITE" id="PS50928"/>
    </source>
</evidence>
<evidence type="ECO:0000256" key="3">
    <source>
        <dbReference type="ARBA" id="ARBA00022475"/>
    </source>
</evidence>
<proteinExistence type="inferred from homology"/>
<protein>
    <submittedName>
        <fullName evidence="9">ABC transporter permease</fullName>
    </submittedName>
</protein>
<dbReference type="PANTHER" id="PTHR43163">
    <property type="entry name" value="DIPEPTIDE TRANSPORT SYSTEM PERMEASE PROTEIN DPPB-RELATED"/>
    <property type="match status" value="1"/>
</dbReference>
<comment type="similarity">
    <text evidence="7">Belongs to the binding-protein-dependent transport system permease family.</text>
</comment>
<accession>A0A7L4P7Q3</accession>
<evidence type="ECO:0000256" key="5">
    <source>
        <dbReference type="ARBA" id="ARBA00022989"/>
    </source>
</evidence>
<evidence type="ECO:0000256" key="7">
    <source>
        <dbReference type="RuleBase" id="RU363032"/>
    </source>
</evidence>
<dbReference type="InterPro" id="IPR000515">
    <property type="entry name" value="MetI-like"/>
</dbReference>
<dbReference type="GeneID" id="5055848"/>
<organism evidence="9 10">
    <name type="scientific">Pyrobaculum arsenaticum</name>
    <dbReference type="NCBI Taxonomy" id="121277"/>
    <lineage>
        <taxon>Archaea</taxon>
        <taxon>Thermoproteota</taxon>
        <taxon>Thermoprotei</taxon>
        <taxon>Thermoproteales</taxon>
        <taxon>Thermoproteaceae</taxon>
        <taxon>Pyrobaculum</taxon>
    </lineage>
</organism>
<keyword evidence="2 7" id="KW-0813">Transport</keyword>